<dbReference type="AlphaFoldDB" id="A0A6J3LH15"/>
<feature type="compositionally biased region" description="Low complexity" evidence="1">
    <location>
        <begin position="154"/>
        <end position="167"/>
    </location>
</feature>
<accession>A0A6J3LH15</accession>
<evidence type="ECO:0000256" key="1">
    <source>
        <dbReference type="SAM" id="MobiDB-lite"/>
    </source>
</evidence>
<feature type="compositionally biased region" description="Basic and acidic residues" evidence="1">
    <location>
        <begin position="358"/>
        <end position="408"/>
    </location>
</feature>
<evidence type="ECO:0000256" key="2">
    <source>
        <dbReference type="SAM" id="SignalP"/>
    </source>
</evidence>
<gene>
    <name evidence="4" type="primary">LOC117242364</name>
</gene>
<name>A0A6J3LH15_9HYME</name>
<protein>
    <submittedName>
        <fullName evidence="4">Uncharacterized protein LOC117242364 isoform X1</fullName>
    </submittedName>
</protein>
<dbReference type="KEGG" id="bvk:117242364"/>
<sequence length="408" mass="45829">MKETTMKFNTCLLFVLVGVTLIHAGPARKAIEKKSLAEDTKIETTKEDLKIEENDEQKGRTKKAAFCLQIDPTSPQIALSDNLVQNIPLTVQAQSVPQPFQALNFIQPAPQNLPQANIVVPQQMIQPTFQSLPQVVLPQPMIQPIHTVQIVQPSSQPCSASQSTQQTEVPQTVPKPEPTPSPEIEVETVTEKSKPMRIEKYPQPLPVPQETFTVVPYVPTYQEQLMFISEPEHATYVQVPYTHLHGPLTECTCQNIEPMAMNMMPMPIMPYTSTFQHRSSLMMPHIHGSNVKTAPQGKTRTVINMNVPPYGYDHHLHGALNFRGMHHMHPETSLARKHDLLGSPVASETHDLLQINKTPREADSSHLSPEKEAETKQEEGKAMLIDGRRNARSSKEDTKKQEKQIIRT</sequence>
<feature type="signal peptide" evidence="2">
    <location>
        <begin position="1"/>
        <end position="24"/>
    </location>
</feature>
<dbReference type="GeneID" id="117242364"/>
<feature type="chain" id="PRO_5026780185" evidence="2">
    <location>
        <begin position="25"/>
        <end position="408"/>
    </location>
</feature>
<dbReference type="Proteomes" id="UP000504631">
    <property type="component" value="Unplaced"/>
</dbReference>
<evidence type="ECO:0000313" key="3">
    <source>
        <dbReference type="Proteomes" id="UP000504631"/>
    </source>
</evidence>
<evidence type="ECO:0000313" key="4">
    <source>
        <dbReference type="RefSeq" id="XP_033364848.1"/>
    </source>
</evidence>
<dbReference type="RefSeq" id="XP_033364848.1">
    <property type="nucleotide sequence ID" value="XM_033508957.1"/>
</dbReference>
<feature type="region of interest" description="Disordered" evidence="1">
    <location>
        <begin position="154"/>
        <end position="183"/>
    </location>
</feature>
<proteinExistence type="predicted"/>
<organism evidence="3 4">
    <name type="scientific">Bombus vosnesenskii</name>
    <dbReference type="NCBI Taxonomy" id="207650"/>
    <lineage>
        <taxon>Eukaryota</taxon>
        <taxon>Metazoa</taxon>
        <taxon>Ecdysozoa</taxon>
        <taxon>Arthropoda</taxon>
        <taxon>Hexapoda</taxon>
        <taxon>Insecta</taxon>
        <taxon>Pterygota</taxon>
        <taxon>Neoptera</taxon>
        <taxon>Endopterygota</taxon>
        <taxon>Hymenoptera</taxon>
        <taxon>Apocrita</taxon>
        <taxon>Aculeata</taxon>
        <taxon>Apoidea</taxon>
        <taxon>Anthophila</taxon>
        <taxon>Apidae</taxon>
        <taxon>Bombus</taxon>
        <taxon>Pyrobombus</taxon>
    </lineage>
</organism>
<reference evidence="4" key="1">
    <citation type="submission" date="2025-08" db="UniProtKB">
        <authorList>
            <consortium name="RefSeq"/>
        </authorList>
    </citation>
    <scope>IDENTIFICATION</scope>
    <source>
        <tissue evidence="4">Muscle</tissue>
    </source>
</reference>
<feature type="region of interest" description="Disordered" evidence="1">
    <location>
        <begin position="349"/>
        <end position="408"/>
    </location>
</feature>
<keyword evidence="3" id="KW-1185">Reference proteome</keyword>
<keyword evidence="2" id="KW-0732">Signal</keyword>